<name>A0A8J2Q1S5_9HEXA</name>
<accession>A0A8J2Q1S5</accession>
<dbReference type="Pfam" id="PF00722">
    <property type="entry name" value="Glyco_hydro_16"/>
    <property type="match status" value="1"/>
</dbReference>
<evidence type="ECO:0000259" key="3">
    <source>
        <dbReference type="PROSITE" id="PS51762"/>
    </source>
</evidence>
<dbReference type="GO" id="GO:0005975">
    <property type="term" value="P:carbohydrate metabolic process"/>
    <property type="evidence" value="ECO:0007669"/>
    <property type="project" value="InterPro"/>
</dbReference>
<dbReference type="PROSITE" id="PS51762">
    <property type="entry name" value="GH16_2"/>
    <property type="match status" value="1"/>
</dbReference>
<dbReference type="CDD" id="cd08023">
    <property type="entry name" value="GH16_laminarinase_like"/>
    <property type="match status" value="1"/>
</dbReference>
<dbReference type="PANTHER" id="PTHR10963">
    <property type="entry name" value="GLYCOSYL HYDROLASE-RELATED"/>
    <property type="match status" value="1"/>
</dbReference>
<evidence type="ECO:0000256" key="1">
    <source>
        <dbReference type="ARBA" id="ARBA00006865"/>
    </source>
</evidence>
<dbReference type="EMBL" id="CAJVCH010571302">
    <property type="protein sequence ID" value="CAG7837147.1"/>
    <property type="molecule type" value="Genomic_DNA"/>
</dbReference>
<dbReference type="AlphaFoldDB" id="A0A8J2Q1S5"/>
<dbReference type="OrthoDB" id="4991342at2759"/>
<evidence type="ECO:0000256" key="2">
    <source>
        <dbReference type="SAM" id="SignalP"/>
    </source>
</evidence>
<organism evidence="4 5">
    <name type="scientific">Allacma fusca</name>
    <dbReference type="NCBI Taxonomy" id="39272"/>
    <lineage>
        <taxon>Eukaryota</taxon>
        <taxon>Metazoa</taxon>
        <taxon>Ecdysozoa</taxon>
        <taxon>Arthropoda</taxon>
        <taxon>Hexapoda</taxon>
        <taxon>Collembola</taxon>
        <taxon>Symphypleona</taxon>
        <taxon>Sminthuridae</taxon>
        <taxon>Allacma</taxon>
    </lineage>
</organism>
<comment type="similarity">
    <text evidence="1">Belongs to the glycosyl hydrolase 16 family.</text>
</comment>
<comment type="caution">
    <text evidence="4">The sequence shown here is derived from an EMBL/GenBank/DDBJ whole genome shotgun (WGS) entry which is preliminary data.</text>
</comment>
<evidence type="ECO:0000313" key="5">
    <source>
        <dbReference type="Proteomes" id="UP000708208"/>
    </source>
</evidence>
<feature type="chain" id="PRO_5035260622" description="GH16 domain-containing protein" evidence="2">
    <location>
        <begin position="19"/>
        <end position="266"/>
    </location>
</feature>
<keyword evidence="2" id="KW-0732">Signal</keyword>
<dbReference type="PANTHER" id="PTHR10963:SF55">
    <property type="entry name" value="GLYCOSIDE HYDROLASE FAMILY 16 PROTEIN"/>
    <property type="match status" value="1"/>
</dbReference>
<dbReference type="Proteomes" id="UP000708208">
    <property type="component" value="Unassembled WGS sequence"/>
</dbReference>
<reference evidence="4" key="1">
    <citation type="submission" date="2021-06" db="EMBL/GenBank/DDBJ databases">
        <authorList>
            <person name="Hodson N. C."/>
            <person name="Mongue J. A."/>
            <person name="Jaron S. K."/>
        </authorList>
    </citation>
    <scope>NUCLEOTIDE SEQUENCE</scope>
</reference>
<keyword evidence="5" id="KW-1185">Reference proteome</keyword>
<dbReference type="InterPro" id="IPR000757">
    <property type="entry name" value="Beta-glucanase-like"/>
</dbReference>
<gene>
    <name evidence="4" type="ORF">AFUS01_LOCUS46303</name>
</gene>
<evidence type="ECO:0000313" key="4">
    <source>
        <dbReference type="EMBL" id="CAG7837147.1"/>
    </source>
</evidence>
<feature type="domain" description="GH16" evidence="3">
    <location>
        <begin position="17"/>
        <end position="266"/>
    </location>
</feature>
<dbReference type="InterPro" id="IPR050546">
    <property type="entry name" value="Glycosyl_Hydrlase_16"/>
</dbReference>
<sequence length="266" mass="30107">MFIRAALVLCVLVPLATCWTGKIVFQDEFDGNSLDTSKWEYETGCSGYGSGNLECYVGGTNNVQVRGGNLVITAKVESRDGKDYTSGRIRQKGPGFAYGAYVARMKLPKGKHLWPAFWMLKATGCKFEEIDIMEYRGQEVSNVELSAHYGRSWDALVSKGYLRTVNGVDLSADFHEYAVLWLEKKLEWYVDNVKLSELTLEPNEWRNGQNTPCGDNIQPFAELNNFVFNMAVGGAFFDNHGDLTVPEARQWPKNTFEIDYVRIYQD</sequence>
<feature type="signal peptide" evidence="2">
    <location>
        <begin position="1"/>
        <end position="18"/>
    </location>
</feature>
<dbReference type="GO" id="GO:0004553">
    <property type="term" value="F:hydrolase activity, hydrolyzing O-glycosyl compounds"/>
    <property type="evidence" value="ECO:0007669"/>
    <property type="project" value="InterPro"/>
</dbReference>
<proteinExistence type="inferred from homology"/>
<protein>
    <recommendedName>
        <fullName evidence="3">GH16 domain-containing protein</fullName>
    </recommendedName>
</protein>